<evidence type="ECO:0000256" key="3">
    <source>
        <dbReference type="ARBA" id="ARBA00022606"/>
    </source>
</evidence>
<feature type="transmembrane region" description="Helical" evidence="13">
    <location>
        <begin position="284"/>
        <end position="303"/>
    </location>
</feature>
<evidence type="ECO:0000256" key="4">
    <source>
        <dbReference type="ARBA" id="ARBA00022692"/>
    </source>
</evidence>
<comment type="subcellular location">
    <subcellularLocation>
        <location evidence="1 13">Cell membrane</location>
        <topology evidence="1 13">Multi-pass membrane protein</topology>
    </subcellularLocation>
</comment>
<evidence type="ECO:0000259" key="14">
    <source>
        <dbReference type="PROSITE" id="PS50262"/>
    </source>
</evidence>
<keyword evidence="4 12" id="KW-0812">Transmembrane</keyword>
<evidence type="ECO:0000256" key="7">
    <source>
        <dbReference type="ARBA" id="ARBA00023040"/>
    </source>
</evidence>
<dbReference type="Proteomes" id="UP000472272">
    <property type="component" value="Chromosome 13"/>
</dbReference>
<accession>A0A670JLA1</accession>
<dbReference type="InterPro" id="IPR017452">
    <property type="entry name" value="GPCR_Rhodpsn_7TM"/>
</dbReference>
<evidence type="ECO:0000256" key="12">
    <source>
        <dbReference type="RuleBase" id="RU000688"/>
    </source>
</evidence>
<feature type="transmembrane region" description="Helical" evidence="13">
    <location>
        <begin position="69"/>
        <end position="89"/>
    </location>
</feature>
<feature type="domain" description="G-protein coupled receptors family 1 profile" evidence="14">
    <location>
        <begin position="52"/>
        <end position="301"/>
    </location>
</feature>
<dbReference type="InterPro" id="IPR050516">
    <property type="entry name" value="Olfactory_GPCR"/>
</dbReference>
<reference evidence="15" key="3">
    <citation type="submission" date="2025-09" db="UniProtKB">
        <authorList>
            <consortium name="Ensembl"/>
        </authorList>
    </citation>
    <scope>IDENTIFICATION</scope>
</reference>
<reference evidence="15 16" key="1">
    <citation type="journal article" date="2019" name="Proc. Natl. Acad. Sci. U.S.A.">
        <title>Regulatory changes in pterin and carotenoid genes underlie balanced color polymorphisms in the wall lizard.</title>
        <authorList>
            <person name="Andrade P."/>
            <person name="Pinho C."/>
            <person name="Perez I de Lanuza G."/>
            <person name="Afonso S."/>
            <person name="Brejcha J."/>
            <person name="Rubin C.J."/>
            <person name="Wallerman O."/>
            <person name="Pereira P."/>
            <person name="Sabatino S.J."/>
            <person name="Bellati A."/>
            <person name="Pellitteri-Rosa D."/>
            <person name="Bosakova Z."/>
            <person name="Bunikis I."/>
            <person name="Carretero M.A."/>
            <person name="Feiner N."/>
            <person name="Marsik P."/>
            <person name="Pauperio F."/>
            <person name="Salvi D."/>
            <person name="Soler L."/>
            <person name="While G.M."/>
            <person name="Uller T."/>
            <person name="Font E."/>
            <person name="Andersson L."/>
            <person name="Carneiro M."/>
        </authorList>
    </citation>
    <scope>NUCLEOTIDE SEQUENCE</scope>
</reference>
<evidence type="ECO:0000256" key="11">
    <source>
        <dbReference type="ARBA" id="ARBA00023224"/>
    </source>
</evidence>
<dbReference type="GeneTree" id="ENSGT01150000286948"/>
<evidence type="ECO:0000256" key="5">
    <source>
        <dbReference type="ARBA" id="ARBA00022725"/>
    </source>
</evidence>
<dbReference type="PRINTS" id="PR00237">
    <property type="entry name" value="GPCRRHODOPSN"/>
</dbReference>
<dbReference type="SUPFAM" id="SSF81321">
    <property type="entry name" value="Family A G protein-coupled receptor-like"/>
    <property type="match status" value="1"/>
</dbReference>
<dbReference type="AlphaFoldDB" id="A0A670JLA1"/>
<keyword evidence="9 12" id="KW-0675">Receptor</keyword>
<evidence type="ECO:0000313" key="15">
    <source>
        <dbReference type="Ensembl" id="ENSPMRP00000023732.1"/>
    </source>
</evidence>
<keyword evidence="8 13" id="KW-0472">Membrane</keyword>
<evidence type="ECO:0000256" key="1">
    <source>
        <dbReference type="ARBA" id="ARBA00004651"/>
    </source>
</evidence>
<keyword evidence="3 13" id="KW-0716">Sensory transduction</keyword>
<evidence type="ECO:0000256" key="2">
    <source>
        <dbReference type="ARBA" id="ARBA00022475"/>
    </source>
</evidence>
<organism evidence="15 16">
    <name type="scientific">Podarcis muralis</name>
    <name type="common">Wall lizard</name>
    <name type="synonym">Lacerta muralis</name>
    <dbReference type="NCBI Taxonomy" id="64176"/>
    <lineage>
        <taxon>Eukaryota</taxon>
        <taxon>Metazoa</taxon>
        <taxon>Chordata</taxon>
        <taxon>Craniata</taxon>
        <taxon>Vertebrata</taxon>
        <taxon>Euteleostomi</taxon>
        <taxon>Lepidosauria</taxon>
        <taxon>Squamata</taxon>
        <taxon>Bifurcata</taxon>
        <taxon>Unidentata</taxon>
        <taxon>Episquamata</taxon>
        <taxon>Laterata</taxon>
        <taxon>Lacertibaenia</taxon>
        <taxon>Lacertidae</taxon>
        <taxon>Podarcis</taxon>
    </lineage>
</organism>
<dbReference type="PROSITE" id="PS00237">
    <property type="entry name" value="G_PROTEIN_RECEP_F1_1"/>
    <property type="match status" value="1"/>
</dbReference>
<dbReference type="PROSITE" id="PS50262">
    <property type="entry name" value="G_PROTEIN_RECEP_F1_2"/>
    <property type="match status" value="1"/>
</dbReference>
<evidence type="ECO:0000256" key="6">
    <source>
        <dbReference type="ARBA" id="ARBA00022989"/>
    </source>
</evidence>
<feature type="transmembrane region" description="Helical" evidence="13">
    <location>
        <begin position="37"/>
        <end position="62"/>
    </location>
</feature>
<dbReference type="Ensembl" id="ENSPMRT00000025185.1">
    <property type="protein sequence ID" value="ENSPMRP00000023732.1"/>
    <property type="gene ID" value="ENSPMRG00000015371.1"/>
</dbReference>
<sequence length="324" mass="36704">MLGTTSPWQLQNRTNQTTIANFILLGLVDHYPELQPLLFLAFLAIYFITMAGNLLLVVLVLADLHLHTPMYFFLGNLSCLEICYTSTILPRMLFSLLTGERSISANGCIAQYYFFGSLASTECYLLAVMSYDRYLAICKPLRYTSLMNGRLCLWLICGSWISGFLSNTIITSLEFQLSFCGPNEIDHFFCDLAPVLKLSCSDTHVVELATLILASMDTIPPFLLTLISYVCIISTVLQIKSKVAQQKAFSTCSSHLIVVSLFYGSIFLVYIVPETETLKRLHKMFSLFYTILTPMLNPLIYSLRNREVKEALFRSVRKFSSRIL</sequence>
<comment type="similarity">
    <text evidence="12">Belongs to the G-protein coupled receptor 1 family.</text>
</comment>
<keyword evidence="6 13" id="KW-1133">Transmembrane helix</keyword>
<feature type="transmembrane region" description="Helical" evidence="13">
    <location>
        <begin position="151"/>
        <end position="170"/>
    </location>
</feature>
<evidence type="ECO:0000256" key="13">
    <source>
        <dbReference type="RuleBase" id="RU363047"/>
    </source>
</evidence>
<keyword evidence="16" id="KW-1185">Reference proteome</keyword>
<dbReference type="GO" id="GO:0004984">
    <property type="term" value="F:olfactory receptor activity"/>
    <property type="evidence" value="ECO:0007669"/>
    <property type="project" value="InterPro"/>
</dbReference>
<keyword evidence="7 12" id="KW-0297">G-protein coupled receptor</keyword>
<evidence type="ECO:0000256" key="10">
    <source>
        <dbReference type="ARBA" id="ARBA00023180"/>
    </source>
</evidence>
<dbReference type="CDD" id="cd15911">
    <property type="entry name" value="7tmA_OR11A-like"/>
    <property type="match status" value="1"/>
</dbReference>
<dbReference type="GO" id="GO:0005886">
    <property type="term" value="C:plasma membrane"/>
    <property type="evidence" value="ECO:0007669"/>
    <property type="project" value="UniProtKB-SubCell"/>
</dbReference>
<keyword evidence="2 13" id="KW-1003">Cell membrane</keyword>
<dbReference type="InterPro" id="IPR000276">
    <property type="entry name" value="GPCR_Rhodpsn"/>
</dbReference>
<dbReference type="PANTHER" id="PTHR26452">
    <property type="entry name" value="OLFACTORY RECEPTOR"/>
    <property type="match status" value="1"/>
</dbReference>
<protein>
    <recommendedName>
        <fullName evidence="13">Olfactory receptor</fullName>
    </recommendedName>
</protein>
<feature type="transmembrane region" description="Helical" evidence="13">
    <location>
        <begin position="219"/>
        <end position="237"/>
    </location>
</feature>
<dbReference type="PRINTS" id="PR00245">
    <property type="entry name" value="OLFACTORYR"/>
</dbReference>
<dbReference type="OMA" id="NGPELDY"/>
<dbReference type="GO" id="GO:0004930">
    <property type="term" value="F:G protein-coupled receptor activity"/>
    <property type="evidence" value="ECO:0007669"/>
    <property type="project" value="UniProtKB-KW"/>
</dbReference>
<reference evidence="15" key="2">
    <citation type="submission" date="2025-08" db="UniProtKB">
        <authorList>
            <consortium name="Ensembl"/>
        </authorList>
    </citation>
    <scope>IDENTIFICATION</scope>
</reference>
<evidence type="ECO:0000256" key="8">
    <source>
        <dbReference type="ARBA" id="ARBA00023136"/>
    </source>
</evidence>
<dbReference type="InterPro" id="IPR000725">
    <property type="entry name" value="Olfact_rcpt"/>
</dbReference>
<dbReference type="FunFam" id="1.20.1070.10:FF:000010">
    <property type="entry name" value="Olfactory receptor"/>
    <property type="match status" value="1"/>
</dbReference>
<dbReference type="Pfam" id="PF13853">
    <property type="entry name" value="7tm_4"/>
    <property type="match status" value="1"/>
</dbReference>
<feature type="transmembrane region" description="Helical" evidence="13">
    <location>
        <begin position="109"/>
        <end position="131"/>
    </location>
</feature>
<proteinExistence type="inferred from homology"/>
<keyword evidence="5 13" id="KW-0552">Olfaction</keyword>
<evidence type="ECO:0000256" key="9">
    <source>
        <dbReference type="ARBA" id="ARBA00023170"/>
    </source>
</evidence>
<keyword evidence="10" id="KW-0325">Glycoprotein</keyword>
<dbReference type="Gene3D" id="1.20.1070.10">
    <property type="entry name" value="Rhodopsin 7-helix transmembrane proteins"/>
    <property type="match status" value="1"/>
</dbReference>
<name>A0A670JLA1_PODMU</name>
<evidence type="ECO:0000313" key="16">
    <source>
        <dbReference type="Proteomes" id="UP000472272"/>
    </source>
</evidence>
<feature type="transmembrane region" description="Helical" evidence="13">
    <location>
        <begin position="249"/>
        <end position="272"/>
    </location>
</feature>
<keyword evidence="11 12" id="KW-0807">Transducer</keyword>